<keyword evidence="2" id="KW-1185">Reference proteome</keyword>
<accession>A0ACC7MM92</accession>
<organism evidence="1 2">
    <name type="scientific">Pseudomonas neuropathica</name>
    <dbReference type="NCBI Taxonomy" id="2730425"/>
    <lineage>
        <taxon>Bacteria</taxon>
        <taxon>Pseudomonadati</taxon>
        <taxon>Pseudomonadota</taxon>
        <taxon>Gammaproteobacteria</taxon>
        <taxon>Pseudomonadales</taxon>
        <taxon>Pseudomonadaceae</taxon>
        <taxon>Pseudomonas</taxon>
    </lineage>
</organism>
<name>A0ACC7MM92_9PSED</name>
<sequence length="303" mass="34428">MTKVGKVFLSHASKDKPFVDRLASDLEKHSIPVWYDKFDLKIGESVPGKINEGIADAQYFAIVLSPAAINSKWVIEELNAGLMKQVANDGIFLLPILLEDCSIPPLLAHRKYADFRNGYDEALNELLSLWEKDKAACVIAGKDTVLAWPDIEMSDAEFVYVHSTRFDKFHRMSCSLTWTVDQTIDYLTETLSLPWNQENPTLGMKWSFSYDLRLNGKGLSLRDTLAGAGINLGDVLQISISGTYEDLYEKELKEMWAGDKIYMMTTQMLQRREWLQAEVAARKRMTRDDLKKIADSCFAHVDT</sequence>
<dbReference type="EMBL" id="JBJHQE010000002">
    <property type="protein sequence ID" value="MFK9079425.1"/>
    <property type="molecule type" value="Genomic_DNA"/>
</dbReference>
<comment type="caution">
    <text evidence="1">The sequence shown here is derived from an EMBL/GenBank/DDBJ whole genome shotgun (WGS) entry which is preliminary data.</text>
</comment>
<evidence type="ECO:0000313" key="1">
    <source>
        <dbReference type="EMBL" id="MFK9079425.1"/>
    </source>
</evidence>
<protein>
    <submittedName>
        <fullName evidence="1">TIR domain-containing protein</fullName>
    </submittedName>
</protein>
<evidence type="ECO:0000313" key="2">
    <source>
        <dbReference type="Proteomes" id="UP001622950"/>
    </source>
</evidence>
<gene>
    <name evidence="1" type="ORF">ACJEBM_01855</name>
</gene>
<proteinExistence type="predicted"/>
<dbReference type="Proteomes" id="UP001622950">
    <property type="component" value="Unassembled WGS sequence"/>
</dbReference>
<reference evidence="1" key="1">
    <citation type="submission" date="2024-11" db="EMBL/GenBank/DDBJ databases">
        <authorList>
            <person name="Lucas J.A."/>
        </authorList>
    </citation>
    <scope>NUCLEOTIDE SEQUENCE</scope>
    <source>
        <strain evidence="1">Z 8.8</strain>
    </source>
</reference>